<gene>
    <name evidence="2" type="ORF">IAC58_01950</name>
</gene>
<reference evidence="2" key="1">
    <citation type="submission" date="2020-10" db="EMBL/GenBank/DDBJ databases">
        <authorList>
            <person name="Gilroy R."/>
        </authorList>
    </citation>
    <scope>NUCLEOTIDE SEQUENCE</scope>
    <source>
        <strain evidence="2">11159</strain>
    </source>
</reference>
<name>A0A9D9DGL9_9BACL</name>
<dbReference type="EMBL" id="JADIMY010000042">
    <property type="protein sequence ID" value="MBO8427307.1"/>
    <property type="molecule type" value="Genomic_DNA"/>
</dbReference>
<protein>
    <submittedName>
        <fullName evidence="2">Uncharacterized protein</fullName>
    </submittedName>
</protein>
<evidence type="ECO:0000313" key="3">
    <source>
        <dbReference type="Proteomes" id="UP000823613"/>
    </source>
</evidence>
<dbReference type="AlphaFoldDB" id="A0A9D9DGL9"/>
<feature type="transmembrane region" description="Helical" evidence="1">
    <location>
        <begin position="53"/>
        <end position="76"/>
    </location>
</feature>
<organism evidence="2 3">
    <name type="scientific">Candidatus Onthovivens merdipullorum</name>
    <dbReference type="NCBI Taxonomy" id="2840889"/>
    <lineage>
        <taxon>Bacteria</taxon>
        <taxon>Bacillati</taxon>
        <taxon>Bacillota</taxon>
        <taxon>Bacilli</taxon>
        <taxon>Bacillales</taxon>
        <taxon>Candidatus Onthovivens</taxon>
    </lineage>
</organism>
<accession>A0A9D9DGL9</accession>
<comment type="caution">
    <text evidence="2">The sequence shown here is derived from an EMBL/GenBank/DDBJ whole genome shotgun (WGS) entry which is preliminary data.</text>
</comment>
<evidence type="ECO:0000313" key="2">
    <source>
        <dbReference type="EMBL" id="MBO8427307.1"/>
    </source>
</evidence>
<keyword evidence="1" id="KW-0812">Transmembrane</keyword>
<keyword evidence="1" id="KW-0472">Membrane</keyword>
<reference evidence="2" key="2">
    <citation type="journal article" date="2021" name="PeerJ">
        <title>Extensive microbial diversity within the chicken gut microbiome revealed by metagenomics and culture.</title>
        <authorList>
            <person name="Gilroy R."/>
            <person name="Ravi A."/>
            <person name="Getino M."/>
            <person name="Pursley I."/>
            <person name="Horton D.L."/>
            <person name="Alikhan N.F."/>
            <person name="Baker D."/>
            <person name="Gharbi K."/>
            <person name="Hall N."/>
            <person name="Watson M."/>
            <person name="Adriaenssens E.M."/>
            <person name="Foster-Nyarko E."/>
            <person name="Jarju S."/>
            <person name="Secka A."/>
            <person name="Antonio M."/>
            <person name="Oren A."/>
            <person name="Chaudhuri R.R."/>
            <person name="La Ragione R."/>
            <person name="Hildebrand F."/>
            <person name="Pallen M.J."/>
        </authorList>
    </citation>
    <scope>NUCLEOTIDE SEQUENCE</scope>
    <source>
        <strain evidence="2">11159</strain>
    </source>
</reference>
<proteinExistence type="predicted"/>
<dbReference type="Proteomes" id="UP000823613">
    <property type="component" value="Unassembled WGS sequence"/>
</dbReference>
<evidence type="ECO:0000256" key="1">
    <source>
        <dbReference type="SAM" id="Phobius"/>
    </source>
</evidence>
<keyword evidence="1" id="KW-1133">Transmembrane helix</keyword>
<sequence>MKLANDEKIKKIVKENSNYQIKTTSEEILNTYRLEQSINKNKVDTSKTKKKKFLMVSIPSLTGALALGAVLLVVFLPSKDNINDNPGGDVINPPIIDPSFVGVSDSTELTSELLTFSTFNNSGKYNTTSLNKFRDRNNVTQEDFDTIINEFDNTYFGVSSLFSLNNTKVIDENFNSTINNETYLYKSSIYINDNTLIGTFYYNNLTEFTEEDETNSYLKGLYVTNNLTYTVYLNNEIELEHYESEQELEALFININDSNDIYKVSKESETEGQGSENSYSYEIYETINDIYNEDNYVYKVQYSIETTGNHEEIELEITRKENRTEHTYTFQDILKVSDNVYTFYAEYENERTDEELEFFVTLTIENANRIYTSGNFEKIF</sequence>